<evidence type="ECO:0000313" key="1">
    <source>
        <dbReference type="EMBL" id="KAF3955165.1"/>
    </source>
</evidence>
<dbReference type="Proteomes" id="UP000737018">
    <property type="component" value="Unassembled WGS sequence"/>
</dbReference>
<dbReference type="EMBL" id="JRKL02003463">
    <property type="protein sequence ID" value="KAF3955165.1"/>
    <property type="molecule type" value="Genomic_DNA"/>
</dbReference>
<dbReference type="AlphaFoldDB" id="A0A8J4VGJ3"/>
<organism evidence="1 2">
    <name type="scientific">Castanea mollissima</name>
    <name type="common">Chinese chestnut</name>
    <dbReference type="NCBI Taxonomy" id="60419"/>
    <lineage>
        <taxon>Eukaryota</taxon>
        <taxon>Viridiplantae</taxon>
        <taxon>Streptophyta</taxon>
        <taxon>Embryophyta</taxon>
        <taxon>Tracheophyta</taxon>
        <taxon>Spermatophyta</taxon>
        <taxon>Magnoliopsida</taxon>
        <taxon>eudicotyledons</taxon>
        <taxon>Gunneridae</taxon>
        <taxon>Pentapetalae</taxon>
        <taxon>rosids</taxon>
        <taxon>fabids</taxon>
        <taxon>Fagales</taxon>
        <taxon>Fagaceae</taxon>
        <taxon>Castanea</taxon>
    </lineage>
</organism>
<protein>
    <submittedName>
        <fullName evidence="1">Uncharacterized protein</fullName>
    </submittedName>
</protein>
<keyword evidence="2" id="KW-1185">Reference proteome</keyword>
<comment type="caution">
    <text evidence="1">The sequence shown here is derived from an EMBL/GenBank/DDBJ whole genome shotgun (WGS) entry which is preliminary data.</text>
</comment>
<reference evidence="1" key="1">
    <citation type="submission" date="2020-03" db="EMBL/GenBank/DDBJ databases">
        <title>Castanea mollissima Vanexum genome sequencing.</title>
        <authorList>
            <person name="Staton M."/>
        </authorList>
    </citation>
    <scope>NUCLEOTIDE SEQUENCE</scope>
    <source>
        <tissue evidence="1">Leaf</tissue>
    </source>
</reference>
<name>A0A8J4VGJ3_9ROSI</name>
<evidence type="ECO:0000313" key="2">
    <source>
        <dbReference type="Proteomes" id="UP000737018"/>
    </source>
</evidence>
<proteinExistence type="predicted"/>
<gene>
    <name evidence="1" type="ORF">CMV_019583</name>
</gene>
<sequence length="75" mass="8887">MEKKIQGFQWPTLLSMIVPTPSCAHHQSRQENIDRIRCQGLWLKYLLQTLESVMLTEPQLQHCWVDIYGTGYRLQ</sequence>
<accession>A0A8J4VGJ3</accession>